<dbReference type="Proteomes" id="UP000005408">
    <property type="component" value="Unassembled WGS sequence"/>
</dbReference>
<sequence>MVSLIHNLDDTKWVEVNSSDRGEGFVEFAINRTTTPLDAHTLKISVADNAGNFKNVVIKNTRDNSNPLKNVNQADLKLDEEGNVVGIDVEGDCVIAKG</sequence>
<dbReference type="AlphaFoldDB" id="A0A8W8IEY4"/>
<evidence type="ECO:0000313" key="1">
    <source>
        <dbReference type="EnsemblMetazoa" id="G13877.1:cds"/>
    </source>
</evidence>
<protein>
    <submittedName>
        <fullName evidence="1">Uncharacterized protein</fullName>
    </submittedName>
</protein>
<name>A0A8W8IEY4_MAGGI</name>
<reference evidence="1" key="1">
    <citation type="submission" date="2022-08" db="UniProtKB">
        <authorList>
            <consortium name="EnsemblMetazoa"/>
        </authorList>
    </citation>
    <scope>IDENTIFICATION</scope>
    <source>
        <strain evidence="1">05x7-T-G4-1.051#20</strain>
    </source>
</reference>
<proteinExistence type="predicted"/>
<evidence type="ECO:0000313" key="2">
    <source>
        <dbReference type="Proteomes" id="UP000005408"/>
    </source>
</evidence>
<keyword evidence="2" id="KW-1185">Reference proteome</keyword>
<organism evidence="1 2">
    <name type="scientific">Magallana gigas</name>
    <name type="common">Pacific oyster</name>
    <name type="synonym">Crassostrea gigas</name>
    <dbReference type="NCBI Taxonomy" id="29159"/>
    <lineage>
        <taxon>Eukaryota</taxon>
        <taxon>Metazoa</taxon>
        <taxon>Spiralia</taxon>
        <taxon>Lophotrochozoa</taxon>
        <taxon>Mollusca</taxon>
        <taxon>Bivalvia</taxon>
        <taxon>Autobranchia</taxon>
        <taxon>Pteriomorphia</taxon>
        <taxon>Ostreida</taxon>
        <taxon>Ostreoidea</taxon>
        <taxon>Ostreidae</taxon>
        <taxon>Magallana</taxon>
    </lineage>
</organism>
<dbReference type="EnsemblMetazoa" id="G13877.1">
    <property type="protein sequence ID" value="G13877.1:cds"/>
    <property type="gene ID" value="G13877"/>
</dbReference>
<accession>A0A8W8IEY4</accession>